<feature type="transmembrane region" description="Helical" evidence="11">
    <location>
        <begin position="163"/>
        <end position="186"/>
    </location>
</feature>
<evidence type="ECO:0000256" key="9">
    <source>
        <dbReference type="ARBA" id="ARBA00023012"/>
    </source>
</evidence>
<evidence type="ECO:0000259" key="12">
    <source>
        <dbReference type="PROSITE" id="PS50109"/>
    </source>
</evidence>
<keyword evidence="6 11" id="KW-0812">Transmembrane</keyword>
<dbReference type="Pfam" id="PF08521">
    <property type="entry name" value="2CSK_N"/>
    <property type="match status" value="1"/>
</dbReference>
<dbReference type="PROSITE" id="PS50885">
    <property type="entry name" value="HAMP"/>
    <property type="match status" value="1"/>
</dbReference>
<keyword evidence="4" id="KW-0597">Phosphoprotein</keyword>
<keyword evidence="15" id="KW-1185">Reference proteome</keyword>
<evidence type="ECO:0000256" key="8">
    <source>
        <dbReference type="ARBA" id="ARBA00022989"/>
    </source>
</evidence>
<dbReference type="GO" id="GO:0016301">
    <property type="term" value="F:kinase activity"/>
    <property type="evidence" value="ECO:0007669"/>
    <property type="project" value="UniProtKB-KW"/>
</dbReference>
<evidence type="ECO:0000256" key="4">
    <source>
        <dbReference type="ARBA" id="ARBA00022553"/>
    </source>
</evidence>
<dbReference type="RefSeq" id="WP_272740216.1">
    <property type="nucleotide sequence ID" value="NZ_JAQQKW010000002.1"/>
</dbReference>
<dbReference type="PANTHER" id="PTHR45436">
    <property type="entry name" value="SENSOR HISTIDINE KINASE YKOH"/>
    <property type="match status" value="1"/>
</dbReference>
<evidence type="ECO:0000313" key="14">
    <source>
        <dbReference type="EMBL" id="MDC7693452.1"/>
    </source>
</evidence>
<evidence type="ECO:0000256" key="5">
    <source>
        <dbReference type="ARBA" id="ARBA00022679"/>
    </source>
</evidence>
<dbReference type="InterPro" id="IPR036890">
    <property type="entry name" value="HATPase_C_sf"/>
</dbReference>
<evidence type="ECO:0000256" key="2">
    <source>
        <dbReference type="ARBA" id="ARBA00004370"/>
    </source>
</evidence>
<dbReference type="Pfam" id="PF02518">
    <property type="entry name" value="HATPase_c"/>
    <property type="match status" value="1"/>
</dbReference>
<dbReference type="SUPFAM" id="SSF55874">
    <property type="entry name" value="ATPase domain of HSP90 chaperone/DNA topoisomerase II/histidine kinase"/>
    <property type="match status" value="1"/>
</dbReference>
<dbReference type="PANTHER" id="PTHR45436:SF1">
    <property type="entry name" value="SENSOR PROTEIN QSEC"/>
    <property type="match status" value="1"/>
</dbReference>
<dbReference type="InterPro" id="IPR050428">
    <property type="entry name" value="TCS_sensor_his_kinase"/>
</dbReference>
<evidence type="ECO:0000256" key="1">
    <source>
        <dbReference type="ARBA" id="ARBA00000085"/>
    </source>
</evidence>
<evidence type="ECO:0000256" key="3">
    <source>
        <dbReference type="ARBA" id="ARBA00012438"/>
    </source>
</evidence>
<protein>
    <recommendedName>
        <fullName evidence="3">histidine kinase</fullName>
        <ecNumber evidence="3">2.7.13.3</ecNumber>
    </recommendedName>
</protein>
<feature type="domain" description="HAMP" evidence="13">
    <location>
        <begin position="187"/>
        <end position="240"/>
    </location>
</feature>
<evidence type="ECO:0000256" key="7">
    <source>
        <dbReference type="ARBA" id="ARBA00022777"/>
    </source>
</evidence>
<organism evidence="14 15">
    <name type="scientific">Asticcacaulis currens</name>
    <dbReference type="NCBI Taxonomy" id="2984210"/>
    <lineage>
        <taxon>Bacteria</taxon>
        <taxon>Pseudomonadati</taxon>
        <taxon>Pseudomonadota</taxon>
        <taxon>Alphaproteobacteria</taxon>
        <taxon>Caulobacterales</taxon>
        <taxon>Caulobacteraceae</taxon>
        <taxon>Asticcacaulis</taxon>
    </lineage>
</organism>
<keyword evidence="8 11" id="KW-1133">Transmembrane helix</keyword>
<dbReference type="SMART" id="SM00388">
    <property type="entry name" value="HisKA"/>
    <property type="match status" value="1"/>
</dbReference>
<sequence length="457" mass="50050">MSIARAYSLRWRLLQRLGVPIAVVLIFSGLGTLALASYIGSEVYDNWLYDSAMAMGDQVVSHENKAQLNLPTAAIEMFEWDAKDRIFGNVVTGHGRVLFSNAVFPDPPVNPKIGERFYYNAKIRGYKTRIVATRIAYPGNPNNSILIQVGETFNKRTAIVARIALIGLPFQAFILTIIGLSIWYAVATSLRAVNRVSAQLADYRADDLQPVADIERMPLELKPLLTSLNGLIGRLSAAQEAQQRFISNAAHQLRTPLASLQVQAERALRETDPARHSEALSQVLTALARSRHMVHQILTLARSEPSQTRSATTSVDLAELVRDELENWIDAAEEKDIDLGYDGLDAGVCLKGEAQLLRELIGNLVDNAVRYTPAGGQVTVMVSLHPVRLCVDDTGPGIPLAERARVFERFYRLGTDQTGCGLGLSIVAEIAARHGAQIHVLDGPDGKGTRIEVVFPA</sequence>
<keyword evidence="10 11" id="KW-0472">Membrane</keyword>
<proteinExistence type="predicted"/>
<dbReference type="EC" id="2.7.13.3" evidence="3"/>
<name>A0ABT5IB95_9CAUL</name>
<evidence type="ECO:0000256" key="10">
    <source>
        <dbReference type="ARBA" id="ARBA00023136"/>
    </source>
</evidence>
<evidence type="ECO:0000259" key="13">
    <source>
        <dbReference type="PROSITE" id="PS50885"/>
    </source>
</evidence>
<dbReference type="InterPro" id="IPR003594">
    <property type="entry name" value="HATPase_dom"/>
</dbReference>
<comment type="subcellular location">
    <subcellularLocation>
        <location evidence="2">Membrane</location>
    </subcellularLocation>
</comment>
<dbReference type="Gene3D" id="3.30.565.10">
    <property type="entry name" value="Histidine kinase-like ATPase, C-terminal domain"/>
    <property type="match status" value="1"/>
</dbReference>
<accession>A0ABT5IB95</accession>
<evidence type="ECO:0000313" key="15">
    <source>
        <dbReference type="Proteomes" id="UP001216595"/>
    </source>
</evidence>
<dbReference type="InterPro" id="IPR005467">
    <property type="entry name" value="His_kinase_dom"/>
</dbReference>
<dbReference type="PRINTS" id="PR00344">
    <property type="entry name" value="BCTRLSENSOR"/>
</dbReference>
<dbReference type="PROSITE" id="PS50109">
    <property type="entry name" value="HIS_KIN"/>
    <property type="match status" value="1"/>
</dbReference>
<dbReference type="SMART" id="SM00387">
    <property type="entry name" value="HATPase_c"/>
    <property type="match status" value="1"/>
</dbReference>
<dbReference type="Pfam" id="PF00512">
    <property type="entry name" value="HisKA"/>
    <property type="match status" value="1"/>
</dbReference>
<reference evidence="14 15" key="1">
    <citation type="submission" date="2023-01" db="EMBL/GenBank/DDBJ databases">
        <title>Novel species of the genus Asticcacaulis isolated from rivers.</title>
        <authorList>
            <person name="Lu H."/>
        </authorList>
    </citation>
    <scope>NUCLEOTIDE SEQUENCE [LARGE SCALE GENOMIC DNA]</scope>
    <source>
        <strain evidence="14 15">DXS10W</strain>
    </source>
</reference>
<feature type="transmembrane region" description="Helical" evidence="11">
    <location>
        <begin position="17"/>
        <end position="39"/>
    </location>
</feature>
<dbReference type="InterPro" id="IPR036097">
    <property type="entry name" value="HisK_dim/P_sf"/>
</dbReference>
<dbReference type="CDD" id="cd00082">
    <property type="entry name" value="HisKA"/>
    <property type="match status" value="1"/>
</dbReference>
<comment type="catalytic activity">
    <reaction evidence="1">
        <text>ATP + protein L-histidine = ADP + protein N-phospho-L-histidine.</text>
        <dbReference type="EC" id="2.7.13.3"/>
    </reaction>
</comment>
<feature type="domain" description="Histidine kinase" evidence="12">
    <location>
        <begin position="248"/>
        <end position="457"/>
    </location>
</feature>
<evidence type="ECO:0000256" key="6">
    <source>
        <dbReference type="ARBA" id="ARBA00022692"/>
    </source>
</evidence>
<evidence type="ECO:0000256" key="11">
    <source>
        <dbReference type="SAM" id="Phobius"/>
    </source>
</evidence>
<dbReference type="InterPro" id="IPR004358">
    <property type="entry name" value="Sig_transdc_His_kin-like_C"/>
</dbReference>
<dbReference type="InterPro" id="IPR003661">
    <property type="entry name" value="HisK_dim/P_dom"/>
</dbReference>
<keyword evidence="9" id="KW-0902">Two-component regulatory system</keyword>
<dbReference type="InterPro" id="IPR013727">
    <property type="entry name" value="2CSK_N"/>
</dbReference>
<comment type="caution">
    <text evidence="14">The sequence shown here is derived from an EMBL/GenBank/DDBJ whole genome shotgun (WGS) entry which is preliminary data.</text>
</comment>
<dbReference type="Gene3D" id="1.10.287.130">
    <property type="match status" value="1"/>
</dbReference>
<dbReference type="Proteomes" id="UP001216595">
    <property type="component" value="Unassembled WGS sequence"/>
</dbReference>
<dbReference type="EMBL" id="JAQQKW010000002">
    <property type="protein sequence ID" value="MDC7693452.1"/>
    <property type="molecule type" value="Genomic_DNA"/>
</dbReference>
<keyword evidence="7 14" id="KW-0418">Kinase</keyword>
<keyword evidence="5" id="KW-0808">Transferase</keyword>
<dbReference type="SUPFAM" id="SSF47384">
    <property type="entry name" value="Homodimeric domain of signal transducing histidine kinase"/>
    <property type="match status" value="1"/>
</dbReference>
<gene>
    <name evidence="14" type="ORF">PQU94_04040</name>
</gene>
<dbReference type="InterPro" id="IPR003660">
    <property type="entry name" value="HAMP_dom"/>
</dbReference>